<protein>
    <submittedName>
        <fullName evidence="2">GNAT family acetyltransferase</fullName>
    </submittedName>
</protein>
<dbReference type="InterPro" id="IPR051531">
    <property type="entry name" value="N-acetyltransferase"/>
</dbReference>
<accession>A0A1Y2LGM0</accession>
<dbReference type="STRING" id="1293890.TALK_02585"/>
<dbReference type="OrthoDB" id="6293260at2"/>
<evidence type="ECO:0000259" key="1">
    <source>
        <dbReference type="PROSITE" id="PS51186"/>
    </source>
</evidence>
<sequence length="161" mass="17781">MIRTARLLLRQPHLSDLEFVCDLFGRAQMVAHRPDPTPEDRETCTNRLLRDIGHWEQHGFGRWAVENDSELIGFGGVTVSEHFTGLNLSYHVHPAFWGAGYATEVAGAAFDTLGAQRVIGLAHPSNPASQRVLCRAGLRFERTTELRGAEVALFACSANVV</sequence>
<dbReference type="Gene3D" id="3.40.630.30">
    <property type="match status" value="1"/>
</dbReference>
<dbReference type="GO" id="GO:0016747">
    <property type="term" value="F:acyltransferase activity, transferring groups other than amino-acyl groups"/>
    <property type="evidence" value="ECO:0007669"/>
    <property type="project" value="InterPro"/>
</dbReference>
<dbReference type="InterPro" id="IPR016181">
    <property type="entry name" value="Acyl_CoA_acyltransferase"/>
</dbReference>
<dbReference type="PROSITE" id="PS51186">
    <property type="entry name" value="GNAT"/>
    <property type="match status" value="1"/>
</dbReference>
<gene>
    <name evidence="2" type="ORF">TALK_02585</name>
</gene>
<dbReference type="RefSeq" id="WP_085615497.1">
    <property type="nucleotide sequence ID" value="NZ_JFKB01000001.1"/>
</dbReference>
<dbReference type="PANTHER" id="PTHR43792">
    <property type="entry name" value="GNAT FAMILY, PUTATIVE (AFU_ORTHOLOGUE AFUA_3G00765)-RELATED-RELATED"/>
    <property type="match status" value="1"/>
</dbReference>
<dbReference type="Pfam" id="PF13302">
    <property type="entry name" value="Acetyltransf_3"/>
    <property type="match status" value="1"/>
</dbReference>
<keyword evidence="2" id="KW-0808">Transferase</keyword>
<reference evidence="2 3" key="1">
    <citation type="submission" date="2014-03" db="EMBL/GenBank/DDBJ databases">
        <title>The draft genome sequence of Thalassospira alkalitolerans JCM 18968.</title>
        <authorList>
            <person name="Lai Q."/>
            <person name="Shao Z."/>
        </authorList>
    </citation>
    <scope>NUCLEOTIDE SEQUENCE [LARGE SCALE GENOMIC DNA]</scope>
    <source>
        <strain evidence="2 3">JCM 18968</strain>
    </source>
</reference>
<organism evidence="2 3">
    <name type="scientific">Thalassospira alkalitolerans</name>
    <dbReference type="NCBI Taxonomy" id="1293890"/>
    <lineage>
        <taxon>Bacteria</taxon>
        <taxon>Pseudomonadati</taxon>
        <taxon>Pseudomonadota</taxon>
        <taxon>Alphaproteobacteria</taxon>
        <taxon>Rhodospirillales</taxon>
        <taxon>Thalassospiraceae</taxon>
        <taxon>Thalassospira</taxon>
    </lineage>
</organism>
<feature type="domain" description="N-acetyltransferase" evidence="1">
    <location>
        <begin position="7"/>
        <end position="159"/>
    </location>
</feature>
<keyword evidence="3" id="KW-1185">Reference proteome</keyword>
<dbReference type="InterPro" id="IPR000182">
    <property type="entry name" value="GNAT_dom"/>
</dbReference>
<dbReference type="PANTHER" id="PTHR43792:SF1">
    <property type="entry name" value="N-ACETYLTRANSFERASE DOMAIN-CONTAINING PROTEIN"/>
    <property type="match status" value="1"/>
</dbReference>
<proteinExistence type="predicted"/>
<evidence type="ECO:0000313" key="3">
    <source>
        <dbReference type="Proteomes" id="UP000193396"/>
    </source>
</evidence>
<evidence type="ECO:0000313" key="2">
    <source>
        <dbReference type="EMBL" id="OSQ50357.1"/>
    </source>
</evidence>
<dbReference type="EMBL" id="JFKB01000001">
    <property type="protein sequence ID" value="OSQ50357.1"/>
    <property type="molecule type" value="Genomic_DNA"/>
</dbReference>
<name>A0A1Y2LGM0_9PROT</name>
<dbReference type="AlphaFoldDB" id="A0A1Y2LGM0"/>
<dbReference type="SUPFAM" id="SSF55729">
    <property type="entry name" value="Acyl-CoA N-acyltransferases (Nat)"/>
    <property type="match status" value="1"/>
</dbReference>
<dbReference type="Proteomes" id="UP000193396">
    <property type="component" value="Unassembled WGS sequence"/>
</dbReference>
<comment type="caution">
    <text evidence="2">The sequence shown here is derived from an EMBL/GenBank/DDBJ whole genome shotgun (WGS) entry which is preliminary data.</text>
</comment>